<dbReference type="SUPFAM" id="SSF53067">
    <property type="entry name" value="Actin-like ATPase domain"/>
    <property type="match status" value="1"/>
</dbReference>
<proteinExistence type="predicted"/>
<evidence type="ECO:0000256" key="5">
    <source>
        <dbReference type="SAM" id="MobiDB-lite"/>
    </source>
</evidence>
<accession>A0ABV2YE56</accession>
<feature type="compositionally biased region" description="Basic and acidic residues" evidence="5">
    <location>
        <begin position="268"/>
        <end position="277"/>
    </location>
</feature>
<dbReference type="Proteomes" id="UP001550850">
    <property type="component" value="Unassembled WGS sequence"/>
</dbReference>
<keyword evidence="2" id="KW-0963">Cytoplasm</keyword>
<sequence>MCGVALDLGSARTRAWTAGQGTVLDVPTVARPDRGPGPGVAAGPGDTPGAGPAAGARPVHRGAVVDEAGCARILRGLLEHRLPRTARPVVVLTTPALASPSHRAAARSAVAVLRPRSVLTVPAARAVAVAAGADLSRPLLVVDIGAHLTEVVLLDDGAVADARRVGLGTGDLGAAAPEDIVNAVTRMVTATIRQDAASLVPGALARGVLLAGGGALRPELTYRLAARLHALLDVVPAPHTAAVRGAARLLEAARLHPSTRGHGAPGTRFEEPPGRSW</sequence>
<feature type="compositionally biased region" description="Gly residues" evidence="5">
    <location>
        <begin position="36"/>
        <end position="48"/>
    </location>
</feature>
<dbReference type="RefSeq" id="WP_359289199.1">
    <property type="nucleotide sequence ID" value="NZ_JBEZUR010000006.1"/>
</dbReference>
<dbReference type="EMBL" id="JBEZUR010000006">
    <property type="protein sequence ID" value="MEU3553824.1"/>
    <property type="molecule type" value="Genomic_DNA"/>
</dbReference>
<dbReference type="Pfam" id="PF06723">
    <property type="entry name" value="MreB_Mbl"/>
    <property type="match status" value="2"/>
</dbReference>
<reference evidence="6 7" key="1">
    <citation type="submission" date="2024-06" db="EMBL/GenBank/DDBJ databases">
        <title>The Natural Products Discovery Center: Release of the First 8490 Sequenced Strains for Exploring Actinobacteria Biosynthetic Diversity.</title>
        <authorList>
            <person name="Kalkreuter E."/>
            <person name="Kautsar S.A."/>
            <person name="Yang D."/>
            <person name="Bader C.D."/>
            <person name="Teijaro C.N."/>
            <person name="Fluegel L."/>
            <person name="Davis C.M."/>
            <person name="Simpson J.R."/>
            <person name="Lauterbach L."/>
            <person name="Steele A.D."/>
            <person name="Gui C."/>
            <person name="Meng S."/>
            <person name="Li G."/>
            <person name="Viehrig K."/>
            <person name="Ye F."/>
            <person name="Su P."/>
            <person name="Kiefer A.F."/>
            <person name="Nichols A."/>
            <person name="Cepeda A.J."/>
            <person name="Yan W."/>
            <person name="Fan B."/>
            <person name="Jiang Y."/>
            <person name="Adhikari A."/>
            <person name="Zheng C.-J."/>
            <person name="Schuster L."/>
            <person name="Cowan T.M."/>
            <person name="Smanski M.J."/>
            <person name="Chevrette M.G."/>
            <person name="De Carvalho L.P.S."/>
            <person name="Shen B."/>
        </authorList>
    </citation>
    <scope>NUCLEOTIDE SEQUENCE [LARGE SCALE GENOMIC DNA]</scope>
    <source>
        <strain evidence="6 7">NPDC038104</strain>
    </source>
</reference>
<keyword evidence="3" id="KW-0547">Nucleotide-binding</keyword>
<feature type="region of interest" description="Disordered" evidence="5">
    <location>
        <begin position="255"/>
        <end position="277"/>
    </location>
</feature>
<dbReference type="InterPro" id="IPR043129">
    <property type="entry name" value="ATPase_NBD"/>
</dbReference>
<comment type="caution">
    <text evidence="6">The sequence shown here is derived from an EMBL/GenBank/DDBJ whole genome shotgun (WGS) entry which is preliminary data.</text>
</comment>
<evidence type="ECO:0000313" key="6">
    <source>
        <dbReference type="EMBL" id="MEU3553824.1"/>
    </source>
</evidence>
<evidence type="ECO:0000313" key="7">
    <source>
        <dbReference type="Proteomes" id="UP001550850"/>
    </source>
</evidence>
<keyword evidence="4" id="KW-0067">ATP-binding</keyword>
<dbReference type="Gene3D" id="3.30.420.40">
    <property type="match status" value="2"/>
</dbReference>
<name>A0ABV2YE56_9ACTN</name>
<gene>
    <name evidence="6" type="ORF">AB0E65_06300</name>
</gene>
<dbReference type="PANTHER" id="PTHR42749">
    <property type="entry name" value="CELL SHAPE-DETERMINING PROTEIN MREB"/>
    <property type="match status" value="1"/>
</dbReference>
<comment type="subcellular location">
    <subcellularLocation>
        <location evidence="1">Cytoplasm</location>
    </subcellularLocation>
</comment>
<dbReference type="PANTHER" id="PTHR42749:SF1">
    <property type="entry name" value="CELL SHAPE-DETERMINING PROTEIN MREB"/>
    <property type="match status" value="1"/>
</dbReference>
<feature type="region of interest" description="Disordered" evidence="5">
    <location>
        <begin position="28"/>
        <end position="57"/>
    </location>
</feature>
<evidence type="ECO:0000256" key="4">
    <source>
        <dbReference type="ARBA" id="ARBA00022840"/>
    </source>
</evidence>
<evidence type="ECO:0000256" key="3">
    <source>
        <dbReference type="ARBA" id="ARBA00022741"/>
    </source>
</evidence>
<keyword evidence="7" id="KW-1185">Reference proteome</keyword>
<dbReference type="InterPro" id="IPR056546">
    <property type="entry name" value="MreB_MamK-like"/>
</dbReference>
<evidence type="ECO:0000256" key="1">
    <source>
        <dbReference type="ARBA" id="ARBA00004496"/>
    </source>
</evidence>
<evidence type="ECO:0000256" key="2">
    <source>
        <dbReference type="ARBA" id="ARBA00022490"/>
    </source>
</evidence>
<protein>
    <submittedName>
        <fullName evidence="6">Rod shape-determining protein</fullName>
    </submittedName>
</protein>
<organism evidence="6 7">
    <name type="scientific">Streptomyces fragilis</name>
    <dbReference type="NCBI Taxonomy" id="67301"/>
    <lineage>
        <taxon>Bacteria</taxon>
        <taxon>Bacillati</taxon>
        <taxon>Actinomycetota</taxon>
        <taxon>Actinomycetes</taxon>
        <taxon>Kitasatosporales</taxon>
        <taxon>Streptomycetaceae</taxon>
        <taxon>Streptomyces</taxon>
    </lineage>
</organism>